<keyword evidence="2" id="KW-1185">Reference proteome</keyword>
<dbReference type="Proteomes" id="UP000001917">
    <property type="component" value="Chromosome"/>
</dbReference>
<gene>
    <name evidence="1" type="ordered locus">Aaci_2248</name>
</gene>
<evidence type="ECO:0000313" key="2">
    <source>
        <dbReference type="Proteomes" id="UP000001917"/>
    </source>
</evidence>
<evidence type="ECO:0000313" key="1">
    <source>
        <dbReference type="EMBL" id="ACV59257.1"/>
    </source>
</evidence>
<name>C8WR88_ALIAD</name>
<reference evidence="2" key="1">
    <citation type="submission" date="2009-09" db="EMBL/GenBank/DDBJ databases">
        <title>The complete chromosome of Alicyclobacillus acidocaldarius subsp. acidocaldarius DSM 446.</title>
        <authorList>
            <consortium name="US DOE Joint Genome Institute (JGI-PGF)"/>
            <person name="Lucas S."/>
            <person name="Copeland A."/>
            <person name="Lapidus A."/>
            <person name="Glavina del Rio T."/>
            <person name="Dalin E."/>
            <person name="Tice H."/>
            <person name="Bruce D."/>
            <person name="Goodwin L."/>
            <person name="Pitluck S."/>
            <person name="Kyrpides N."/>
            <person name="Mavromatis K."/>
            <person name="Ivanova N."/>
            <person name="Ovchinnikova G."/>
            <person name="Chertkov O."/>
            <person name="Sims D."/>
            <person name="Brettin T."/>
            <person name="Detter J.C."/>
            <person name="Han C."/>
            <person name="Larimer F."/>
            <person name="Land M."/>
            <person name="Hauser L."/>
            <person name="Markowitz V."/>
            <person name="Cheng J.-F."/>
            <person name="Hugenholtz P."/>
            <person name="Woyke T."/>
            <person name="Wu D."/>
            <person name="Pukall R."/>
            <person name="Klenk H.-P."/>
            <person name="Eisen J.A."/>
        </authorList>
    </citation>
    <scope>NUCLEOTIDE SEQUENCE [LARGE SCALE GENOMIC DNA]</scope>
    <source>
        <strain evidence="2">ATCC 27009 / DSM 446 / BCRC 14685 / JCM 5260 / KCTC 1825 / NBRC 15652 / NCIMB 11725 / NRRL B-14509 / 104-IA</strain>
    </source>
</reference>
<reference evidence="1 2" key="2">
    <citation type="journal article" date="2010" name="Stand. Genomic Sci.">
        <title>Complete genome sequence of Alicyclobacillus acidocaldarius type strain (104-IA).</title>
        <authorList>
            <person name="Mavromatis K."/>
            <person name="Sikorski J."/>
            <person name="Lapidus A."/>
            <person name="Glavina Del Rio T."/>
            <person name="Copeland A."/>
            <person name="Tice H."/>
            <person name="Cheng J.F."/>
            <person name="Lucas S."/>
            <person name="Chen F."/>
            <person name="Nolan M."/>
            <person name="Bruce D."/>
            <person name="Goodwin L."/>
            <person name="Pitluck S."/>
            <person name="Ivanova N."/>
            <person name="Ovchinnikova G."/>
            <person name="Pati A."/>
            <person name="Chen A."/>
            <person name="Palaniappan K."/>
            <person name="Land M."/>
            <person name="Hauser L."/>
            <person name="Chang Y.J."/>
            <person name="Jeffries C.D."/>
            <person name="Chain P."/>
            <person name="Meincke L."/>
            <person name="Sims D."/>
            <person name="Chertkov O."/>
            <person name="Han C."/>
            <person name="Brettin T."/>
            <person name="Detter J.C."/>
            <person name="Wahrenburg C."/>
            <person name="Rohde M."/>
            <person name="Pukall R."/>
            <person name="Goker M."/>
            <person name="Bristow J."/>
            <person name="Eisen J.A."/>
            <person name="Markowitz V."/>
            <person name="Hugenholtz P."/>
            <person name="Klenk H.P."/>
            <person name="Kyrpides N.C."/>
        </authorList>
    </citation>
    <scope>NUCLEOTIDE SEQUENCE [LARGE SCALE GENOMIC DNA]</scope>
    <source>
        <strain evidence="2">ATCC 27009 / DSM 446 / BCRC 14685 / JCM 5260 / KCTC 1825 / NBRC 15652 / NCIMB 11725 / NRRL B-14509 / 104-IA</strain>
    </source>
</reference>
<dbReference type="STRING" id="521098.Aaci_2248"/>
<dbReference type="KEGG" id="aac:Aaci_2248"/>
<accession>C8WR88</accession>
<protein>
    <submittedName>
        <fullName evidence="1">Uncharacterized protein</fullName>
    </submittedName>
</protein>
<proteinExistence type="predicted"/>
<sequence length="41" mass="4838">MCEYDVPLVANLSNGGNDFSLRRTEIRYSMFTWQCFISMKL</sequence>
<dbReference type="EMBL" id="CP001727">
    <property type="protein sequence ID" value="ACV59257.1"/>
    <property type="molecule type" value="Genomic_DNA"/>
</dbReference>
<dbReference type="HOGENOM" id="CLU_3264698_0_0_9"/>
<dbReference type="AlphaFoldDB" id="C8WR88"/>
<organism evidence="1 2">
    <name type="scientific">Alicyclobacillus acidocaldarius subsp. acidocaldarius (strain ATCC 27009 / DSM 446 / BCRC 14685 / JCM 5260 / KCTC 1825 / NBRC 15652 / NCIMB 11725 / NRRL B-14509 / 104-IA)</name>
    <name type="common">Bacillus acidocaldarius</name>
    <dbReference type="NCBI Taxonomy" id="521098"/>
    <lineage>
        <taxon>Bacteria</taxon>
        <taxon>Bacillati</taxon>
        <taxon>Bacillota</taxon>
        <taxon>Bacilli</taxon>
        <taxon>Bacillales</taxon>
        <taxon>Alicyclobacillaceae</taxon>
        <taxon>Alicyclobacillus</taxon>
    </lineage>
</organism>